<organism evidence="2 3">
    <name type="scientific">Candidatus Neomicrothrix subdominans</name>
    <dbReference type="NCBI Taxonomy" id="2954438"/>
    <lineage>
        <taxon>Bacteria</taxon>
        <taxon>Bacillati</taxon>
        <taxon>Actinomycetota</taxon>
        <taxon>Acidimicrobiia</taxon>
        <taxon>Acidimicrobiales</taxon>
        <taxon>Microthrixaceae</taxon>
        <taxon>Candidatus Neomicrothrix</taxon>
    </lineage>
</organism>
<dbReference type="PROSITE" id="PS51194">
    <property type="entry name" value="HELICASE_CTER"/>
    <property type="match status" value="1"/>
</dbReference>
<evidence type="ECO:0000259" key="1">
    <source>
        <dbReference type="PROSITE" id="PS51194"/>
    </source>
</evidence>
<keyword evidence="2" id="KW-0378">Hydrolase</keyword>
<sequence length="1053" mass="118431">MSEPGYESGPVLDQLKDFQRASVEHAFRQLYDRGADRFLVADEVGLGKTMVARGVIAKAIERLWDEVERIDIIYICSNAGIAKQNIRRLNVMPDQDFSFSSRMTMIARDVKQLEGNKVNFVSFTPGTSFDLKSSTGMSDERVLLYWLLRHVWGDEAVSGAGGRRLLQVDVGDDNWPKYLERGELALGDVDARLLEGFTEDVAKLNGQDRFRDLATDFAHGVPEIDSPPRHLRNELIGELRAALAKRCVHALEPDLVILDEFQRFRHLMSGESAAGQLAHDLFGFADNKTLLLSATPYKMFTRGDDADDNHHRDFTDTVEFLFNGRPNRFESAMANFRAGIMDVERRAPAELAQLRHAVEAELTSVMVRTERLGAGNDRNGMLTEVIDGGALLPSDVVGYVGLERLAKAAGAPRLLEFWKSVPSFLNFCDGYKFDDHLSAALVDPDRSGEARDLLGKSNGRINWESWRSYLRLNDDNGRYRSIEAQTVHNEAWRMLWIAPSLPYYELAAPWDGERLNFTKRLIFSSWTGVPKSVSSLLSYEVERRMFGLRRGPMVSNSPETRKTIRGLLMFRRDPLGRPGAMNSFAFVYPCITLAELGDPLKIAQEHGGTLTLDEMRALVRTRVEEALDRVVVDHAPDAPQPDKRWYWAAPLLLDRASNFATWMSRKDRTGRGWDGGASEETEDEGGAGNEIFTEHVQLAAAMYRGEVPLGERPDDLVDVLVDLALGSPATVALRSIGHALGAQMPLLHRWDGACRIGWAFRSLFNLPDVLSMVRSADWEQDYWRTATRYCADGCLTAVLDEYLHVLRESIGLYEIDGDKPGDDMYELAAAVQEAVGIRTTSLVAMDHLGEAGDTPRFRTRYAMRFGDDRAETEQSTVTSAQLRRAFNSPFWPFVLTSTSVGQEGLDFHLYCHAIVHWNLPSNPVDLEQREGRVHRFKGHAVRRNVAAACADAAWSAPDDPWSALFASAAETRGENDTELVPFWVFSGDAKIERHVPMLPMSREVGQLARLKRDVARYRLVFGQPRQDDLIHYLGDVEPEKLNELRIDLSPRHL</sequence>
<dbReference type="InterPro" id="IPR027417">
    <property type="entry name" value="P-loop_NTPase"/>
</dbReference>
<dbReference type="Pfam" id="PF00271">
    <property type="entry name" value="Helicase_C"/>
    <property type="match status" value="1"/>
</dbReference>
<gene>
    <name evidence="2" type="ORF">IPN02_15665</name>
</gene>
<dbReference type="Gene3D" id="3.40.50.300">
    <property type="entry name" value="P-loop containing nucleotide triphosphate hydrolases"/>
    <property type="match status" value="2"/>
</dbReference>
<comment type="caution">
    <text evidence="2">The sequence shown here is derived from an EMBL/GenBank/DDBJ whole genome shotgun (WGS) entry which is preliminary data.</text>
</comment>
<dbReference type="SUPFAM" id="SSF52540">
    <property type="entry name" value="P-loop containing nucleoside triphosphate hydrolases"/>
    <property type="match status" value="2"/>
</dbReference>
<protein>
    <submittedName>
        <fullName evidence="2">DEAD/DEAH box helicase</fullName>
    </submittedName>
</protein>
<dbReference type="EMBL" id="JADJZA010000008">
    <property type="protein sequence ID" value="MBK9298241.1"/>
    <property type="molecule type" value="Genomic_DNA"/>
</dbReference>
<proteinExistence type="predicted"/>
<dbReference type="GO" id="GO:0004386">
    <property type="term" value="F:helicase activity"/>
    <property type="evidence" value="ECO:0007669"/>
    <property type="project" value="UniProtKB-KW"/>
</dbReference>
<dbReference type="AlphaFoldDB" id="A0A936TE24"/>
<dbReference type="Proteomes" id="UP000727993">
    <property type="component" value="Unassembled WGS sequence"/>
</dbReference>
<dbReference type="InterPro" id="IPR001650">
    <property type="entry name" value="Helicase_C-like"/>
</dbReference>
<feature type="domain" description="Helicase C-terminal" evidence="1">
    <location>
        <begin position="798"/>
        <end position="988"/>
    </location>
</feature>
<keyword evidence="2" id="KW-0347">Helicase</keyword>
<reference evidence="2 3" key="1">
    <citation type="submission" date="2020-10" db="EMBL/GenBank/DDBJ databases">
        <title>Connecting structure to function with the recovery of over 1000 high-quality activated sludge metagenome-assembled genomes encoding full-length rRNA genes using long-read sequencing.</title>
        <authorList>
            <person name="Singleton C.M."/>
            <person name="Petriglieri F."/>
            <person name="Kristensen J.M."/>
            <person name="Kirkegaard R.H."/>
            <person name="Michaelsen T.Y."/>
            <person name="Andersen M.H."/>
            <person name="Karst S.M."/>
            <person name="Dueholm M.S."/>
            <person name="Nielsen P.H."/>
            <person name="Albertsen M."/>
        </authorList>
    </citation>
    <scope>NUCLEOTIDE SEQUENCE [LARGE SCALE GENOMIC DNA]</scope>
    <source>
        <strain evidence="2">Lyne_18-Q3-R50-59_MAXAC.006</strain>
    </source>
</reference>
<keyword evidence="2" id="KW-0067">ATP-binding</keyword>
<keyword evidence="2" id="KW-0547">Nucleotide-binding</keyword>
<evidence type="ECO:0000313" key="2">
    <source>
        <dbReference type="EMBL" id="MBK9298241.1"/>
    </source>
</evidence>
<name>A0A936TE24_9ACTN</name>
<accession>A0A936TE24</accession>
<evidence type="ECO:0000313" key="3">
    <source>
        <dbReference type="Proteomes" id="UP000727993"/>
    </source>
</evidence>